<dbReference type="InterPro" id="IPR001279">
    <property type="entry name" value="Metallo-B-lactamas"/>
</dbReference>
<evidence type="ECO:0000313" key="4">
    <source>
        <dbReference type="EMBL" id="HGN37285.1"/>
    </source>
</evidence>
<organism evidence="4">
    <name type="scientific">Ignisphaera aggregans</name>
    <dbReference type="NCBI Taxonomy" id="334771"/>
    <lineage>
        <taxon>Archaea</taxon>
        <taxon>Thermoproteota</taxon>
        <taxon>Thermoprotei</taxon>
        <taxon>Desulfurococcales</taxon>
        <taxon>Desulfurococcaceae</taxon>
        <taxon>Ignisphaera</taxon>
    </lineage>
</organism>
<dbReference type="PANTHER" id="PTHR43694:SF1">
    <property type="entry name" value="RIBONUCLEASE J"/>
    <property type="match status" value="1"/>
</dbReference>
<keyword evidence="1" id="KW-0378">Hydrolase</keyword>
<dbReference type="EMBL" id="DTAI01000209">
    <property type="protein sequence ID" value="HGN37285.1"/>
    <property type="molecule type" value="Genomic_DNA"/>
</dbReference>
<keyword evidence="2" id="KW-0694">RNA-binding</keyword>
<name>A0A7J3I9N4_9CREN</name>
<dbReference type="SUPFAM" id="SSF56281">
    <property type="entry name" value="Metallo-hydrolase/oxidoreductase"/>
    <property type="match status" value="1"/>
</dbReference>
<keyword evidence="1" id="KW-0540">Nuclease</keyword>
<comment type="caution">
    <text evidence="4">The sequence shown here is derived from an EMBL/GenBank/DDBJ whole genome shotgun (WGS) entry which is preliminary data.</text>
</comment>
<dbReference type="AlphaFoldDB" id="A0A7J3I9N4"/>
<sequence>MRTTPIQKVVEYNNTRIEIHGGWREVGGNCIVVRDGGRKIVFDNGIRFKELRRFYSGRVEPLGVAELRDLGIIPGPEVYDKAEALYISHAHMDHIGLLSAVPLDLEVVLPDMQIAEETLFSWYRGSRTWLAYLLPTYRTKIINARNLSEDNHGVIAIPVSHSAYPANSFLYLGKNLTLFYSGDLRLEPLALANVQDLGEVLKKLGIDSVDVALIEGTNFSLELEHFPVTPQLFRESLTYALSIYDLVAISLDPLDLEALLFILSSASMFGRYVAISSKRLLWALDYLRESLGYNLQNVYVALEVGSTPRTPVDTVELAEVINQGKDYILVVEPVAFLEILRKLRLWIRELEFTNSAVILMDPEPRESIKEVEENTIARWLRTLGFEIYRLRVSGHYLPHQLRELIDILKPKTFIPIHTENPLPMETVYKRAMRS</sequence>
<keyword evidence="1" id="KW-0269">Exonuclease</keyword>
<evidence type="ECO:0000256" key="1">
    <source>
        <dbReference type="ARBA" id="ARBA00022839"/>
    </source>
</evidence>
<gene>
    <name evidence="4" type="ORF">ENT87_07045</name>
</gene>
<accession>A0A7J3I9N4</accession>
<dbReference type="PANTHER" id="PTHR43694">
    <property type="entry name" value="RIBONUCLEASE J"/>
    <property type="match status" value="1"/>
</dbReference>
<dbReference type="InterPro" id="IPR036866">
    <property type="entry name" value="RibonucZ/Hydroxyglut_hydro"/>
</dbReference>
<protein>
    <recommendedName>
        <fullName evidence="3">Metallo-beta-lactamase domain-containing protein</fullName>
    </recommendedName>
</protein>
<proteinExistence type="predicted"/>
<evidence type="ECO:0000256" key="2">
    <source>
        <dbReference type="ARBA" id="ARBA00022884"/>
    </source>
</evidence>
<dbReference type="SMART" id="SM00849">
    <property type="entry name" value="Lactamase_B"/>
    <property type="match status" value="1"/>
</dbReference>
<feature type="domain" description="Metallo-beta-lactamase" evidence="3">
    <location>
        <begin position="27"/>
        <end position="217"/>
    </location>
</feature>
<dbReference type="Gene3D" id="3.40.50.10710">
    <property type="entry name" value="Metallo-hydrolase/oxidoreductase"/>
    <property type="match status" value="1"/>
</dbReference>
<reference evidence="4" key="1">
    <citation type="journal article" date="2020" name="mSystems">
        <title>Genome- and Community-Level Interaction Insights into Carbon Utilization and Element Cycling Functions of Hydrothermarchaeota in Hydrothermal Sediment.</title>
        <authorList>
            <person name="Zhou Z."/>
            <person name="Liu Y."/>
            <person name="Xu W."/>
            <person name="Pan J."/>
            <person name="Luo Z.H."/>
            <person name="Li M."/>
        </authorList>
    </citation>
    <scope>NUCLEOTIDE SEQUENCE [LARGE SCALE GENOMIC DNA]</scope>
    <source>
        <strain evidence="4">SpSt-618</strain>
    </source>
</reference>
<dbReference type="Gene3D" id="3.60.15.10">
    <property type="entry name" value="Ribonuclease Z/Hydroxyacylglutathione hydrolase-like"/>
    <property type="match status" value="1"/>
</dbReference>
<evidence type="ECO:0000259" key="3">
    <source>
        <dbReference type="SMART" id="SM00849"/>
    </source>
</evidence>
<dbReference type="InterPro" id="IPR042173">
    <property type="entry name" value="RNase_J_2"/>
</dbReference>
<dbReference type="GO" id="GO:0004527">
    <property type="term" value="F:exonuclease activity"/>
    <property type="evidence" value="ECO:0007669"/>
    <property type="project" value="UniProtKB-KW"/>
</dbReference>
<dbReference type="GO" id="GO:0003723">
    <property type="term" value="F:RNA binding"/>
    <property type="evidence" value="ECO:0007669"/>
    <property type="project" value="UniProtKB-KW"/>
</dbReference>